<gene>
    <name evidence="2" type="ORF">AD929_12815</name>
</gene>
<feature type="signal peptide" evidence="1">
    <location>
        <begin position="1"/>
        <end position="25"/>
    </location>
</feature>
<organism evidence="2 3">
    <name type="scientific">Gluconobacter potus</name>
    <dbReference type="NCBI Taxonomy" id="2724927"/>
    <lineage>
        <taxon>Bacteria</taxon>
        <taxon>Pseudomonadati</taxon>
        <taxon>Pseudomonadota</taxon>
        <taxon>Alphaproteobacteria</taxon>
        <taxon>Acetobacterales</taxon>
        <taxon>Acetobacteraceae</taxon>
        <taxon>Gluconobacter</taxon>
    </lineage>
</organism>
<reference evidence="2 3" key="1">
    <citation type="submission" date="2015-06" db="EMBL/GenBank/DDBJ databases">
        <title>Improved classification and identification of acetic acid bacteria using matrix-assisted laser desorption/ionization time-of-flight mass spectrometry; Gluconobacter nephelii and Gluconobacter uchimurae are later heterotypic synonyms of Gluconobacter japonicus and Gluconobacter oxydans, respectively.</title>
        <authorList>
            <person name="Li L."/>
            <person name="Cleenwerck I."/>
            <person name="De Vuyst L."/>
            <person name="Vandamme P."/>
        </authorList>
    </citation>
    <scope>NUCLEOTIDE SEQUENCE [LARGE SCALE GENOMIC DNA]</scope>
    <source>
        <strain evidence="2 3">LMG 1764</strain>
    </source>
</reference>
<dbReference type="EMBL" id="LHZB01000118">
    <property type="protein sequence ID" value="KXV00097.1"/>
    <property type="molecule type" value="Genomic_DNA"/>
</dbReference>
<proteinExistence type="predicted"/>
<dbReference type="PATRIC" id="fig|442.7.peg.3385"/>
<feature type="chain" id="PRO_5007552871" description="Serine protease" evidence="1">
    <location>
        <begin position="26"/>
        <end position="295"/>
    </location>
</feature>
<evidence type="ECO:0008006" key="4">
    <source>
        <dbReference type="Google" id="ProtNLM"/>
    </source>
</evidence>
<dbReference type="InterPro" id="IPR043504">
    <property type="entry name" value="Peptidase_S1_PA_chymotrypsin"/>
</dbReference>
<dbReference type="Proteomes" id="UP000075573">
    <property type="component" value="Unassembled WGS sequence"/>
</dbReference>
<protein>
    <recommendedName>
        <fullName evidence="4">Serine protease</fullName>
    </recommendedName>
</protein>
<sequence length="295" mass="30941">MTIRRILIALPAVCMAALIPFHDRAQASGRCFLQEQAARTTVEGVASTVEIVTRTEAGITTGSGFVMADSDGGEGPAARRILTARHVVSPGVHPARVIGVLDSDGTFLGTAEIVTETTRKKAEASDGSVMPGSDMAVLKMKSFNRSPAVYAAIPGVSLAPYQEGHIMSGLFRTPGGIEHGASGAPALDNQGNVVGVTIRAGNDLQGAVEVRRSVGVGRMVRDYEKGGFRQVQGSMSLPYRAMGYVEPVTDQAILDVLGPAGRGISRMAHADDTETAVTIPSYPMENCVVYQGSVR</sequence>
<name>A0A149QSK6_9PROT</name>
<comment type="caution">
    <text evidence="2">The sequence shown here is derived from an EMBL/GenBank/DDBJ whole genome shotgun (WGS) entry which is preliminary data.</text>
</comment>
<dbReference type="AlphaFoldDB" id="A0A149QSK6"/>
<dbReference type="SUPFAM" id="SSF50494">
    <property type="entry name" value="Trypsin-like serine proteases"/>
    <property type="match status" value="1"/>
</dbReference>
<keyword evidence="1" id="KW-0732">Signal</keyword>
<evidence type="ECO:0000256" key="1">
    <source>
        <dbReference type="SAM" id="SignalP"/>
    </source>
</evidence>
<evidence type="ECO:0000313" key="3">
    <source>
        <dbReference type="Proteomes" id="UP000075573"/>
    </source>
</evidence>
<evidence type="ECO:0000313" key="2">
    <source>
        <dbReference type="EMBL" id="KXV00097.1"/>
    </source>
</evidence>
<dbReference type="RefSeq" id="WP_062497384.1">
    <property type="nucleotide sequence ID" value="NZ_LHZB01000118.1"/>
</dbReference>
<dbReference type="InterPro" id="IPR009003">
    <property type="entry name" value="Peptidase_S1_PA"/>
</dbReference>
<accession>A0A149QSK6</accession>
<dbReference type="Gene3D" id="2.40.10.10">
    <property type="entry name" value="Trypsin-like serine proteases"/>
    <property type="match status" value="1"/>
</dbReference>